<dbReference type="Proteomes" id="UP000182062">
    <property type="component" value="Unassembled WGS sequence"/>
</dbReference>
<sequence length="92" mass="10531">MIQIKKATVIPEMDGWLLVDFSNGSKKFVDIKPHMDGVLEQLRDPAFFKQVSVDEKVKTVTWPGELGLDPDQLYKEGIELKDIKKWIESNKG</sequence>
<dbReference type="SUPFAM" id="SSF143880">
    <property type="entry name" value="NE0471 N-terminal domain-like"/>
    <property type="match status" value="1"/>
</dbReference>
<evidence type="ECO:0000313" key="2">
    <source>
        <dbReference type="Proteomes" id="UP000182062"/>
    </source>
</evidence>
<evidence type="ECO:0000313" key="1">
    <source>
        <dbReference type="EMBL" id="OIU72843.1"/>
    </source>
</evidence>
<organism evidence="1 2">
    <name type="scientific">Rossellomorea aquimaris</name>
    <dbReference type="NCBI Taxonomy" id="189382"/>
    <lineage>
        <taxon>Bacteria</taxon>
        <taxon>Bacillati</taxon>
        <taxon>Bacillota</taxon>
        <taxon>Bacilli</taxon>
        <taxon>Bacillales</taxon>
        <taxon>Bacillaceae</taxon>
        <taxon>Rossellomorea</taxon>
    </lineage>
</organism>
<dbReference type="Pfam" id="PF10387">
    <property type="entry name" value="DUF2442"/>
    <property type="match status" value="1"/>
</dbReference>
<reference evidence="1 2" key="1">
    <citation type="submission" date="2016-09" db="EMBL/GenBank/DDBJ databases">
        <title>Bacillus aquimaris SAMM genome sequence reveals colonization and biosurfactant production capacities.</title>
        <authorList>
            <person name="Waghmode S.R."/>
            <person name="Suryavanshi M.V."/>
        </authorList>
    </citation>
    <scope>NUCLEOTIDE SEQUENCE [LARGE SCALE GENOMIC DNA]</scope>
    <source>
        <strain evidence="1 2">SAMM</strain>
    </source>
</reference>
<dbReference type="AlphaFoldDB" id="A0A1J6WXF3"/>
<evidence type="ECO:0008006" key="3">
    <source>
        <dbReference type="Google" id="ProtNLM"/>
    </source>
</evidence>
<proteinExistence type="predicted"/>
<dbReference type="Gene3D" id="3.30.2020.10">
    <property type="entry name" value="NE0471-like N-terminal domain"/>
    <property type="match status" value="1"/>
</dbReference>
<protein>
    <recommendedName>
        <fullName evidence="3">DUF2442 domain-containing protein</fullName>
    </recommendedName>
</protein>
<dbReference type="OrthoDB" id="162796at2"/>
<dbReference type="InterPro" id="IPR036782">
    <property type="entry name" value="NE0471-like_N"/>
</dbReference>
<dbReference type="RefSeq" id="WP_052011261.1">
    <property type="nucleotide sequence ID" value="NZ_MINN01000070.1"/>
</dbReference>
<dbReference type="EMBL" id="MINN01000070">
    <property type="protein sequence ID" value="OIU72843.1"/>
    <property type="molecule type" value="Genomic_DNA"/>
</dbReference>
<keyword evidence="2" id="KW-1185">Reference proteome</keyword>
<dbReference type="InterPro" id="IPR018841">
    <property type="entry name" value="DUF2442"/>
</dbReference>
<accession>A0A1J6WXF3</accession>
<name>A0A1J6WXF3_9BACI</name>
<gene>
    <name evidence="1" type="ORF">BHE18_02970</name>
</gene>
<comment type="caution">
    <text evidence="1">The sequence shown here is derived from an EMBL/GenBank/DDBJ whole genome shotgun (WGS) entry which is preliminary data.</text>
</comment>